<evidence type="ECO:0000256" key="4">
    <source>
        <dbReference type="ARBA" id="ARBA00023186"/>
    </source>
</evidence>
<evidence type="ECO:0000256" key="3">
    <source>
        <dbReference type="ARBA" id="ARBA00022596"/>
    </source>
</evidence>
<organism evidence="8 9">
    <name type="scientific">Moritella marina ATCC 15381</name>
    <dbReference type="NCBI Taxonomy" id="1202962"/>
    <lineage>
        <taxon>Bacteria</taxon>
        <taxon>Pseudomonadati</taxon>
        <taxon>Pseudomonadota</taxon>
        <taxon>Gammaproteobacteria</taxon>
        <taxon>Alteromonadales</taxon>
        <taxon>Moritellaceae</taxon>
        <taxon>Moritella</taxon>
    </lineage>
</organism>
<dbReference type="RefSeq" id="WP_019441688.1">
    <property type="nucleotide sequence ID" value="NZ_ALOE01000020.1"/>
</dbReference>
<evidence type="ECO:0000256" key="1">
    <source>
        <dbReference type="ARBA" id="ARBA00004496"/>
    </source>
</evidence>
<evidence type="ECO:0000259" key="7">
    <source>
        <dbReference type="SMART" id="SM00988"/>
    </source>
</evidence>
<dbReference type="GO" id="GO:0006457">
    <property type="term" value="P:protein folding"/>
    <property type="evidence" value="ECO:0007669"/>
    <property type="project" value="InterPro"/>
</dbReference>
<evidence type="ECO:0000313" key="8">
    <source>
        <dbReference type="EMBL" id="QFI39038.1"/>
    </source>
</evidence>
<dbReference type="GO" id="GO:0065003">
    <property type="term" value="P:protein-containing complex assembly"/>
    <property type="evidence" value="ECO:0007669"/>
    <property type="project" value="InterPro"/>
</dbReference>
<dbReference type="EMBL" id="CP044399">
    <property type="protein sequence ID" value="QFI39038.1"/>
    <property type="molecule type" value="Genomic_DNA"/>
</dbReference>
<reference evidence="8 9" key="1">
    <citation type="submission" date="2019-09" db="EMBL/GenBank/DDBJ databases">
        <title>Hybrid Assembly of the complete Genome of the Deep-Sea Bacterium Moritella marina from long Nanopore and Illumina reads.</title>
        <authorList>
            <person name="Magin S."/>
            <person name="Georgoulis A."/>
            <person name="Papadimitriou K."/>
            <person name="Iliakis G."/>
            <person name="Vorgias C.E."/>
        </authorList>
    </citation>
    <scope>NUCLEOTIDE SEQUENCE [LARGE SCALE GENOMIC DNA]</scope>
    <source>
        <strain evidence="8 9">MP-1</strain>
    </source>
</reference>
<keyword evidence="2 5" id="KW-0963">Cytoplasm</keyword>
<dbReference type="GO" id="GO:0051082">
    <property type="term" value="F:unfolded protein binding"/>
    <property type="evidence" value="ECO:0007669"/>
    <property type="project" value="UniProtKB-UniRule"/>
</dbReference>
<dbReference type="OrthoDB" id="5421304at2"/>
<keyword evidence="3 5" id="KW-0533">Nickel</keyword>
<accession>A0A5J6WPE6</accession>
<dbReference type="Gene3D" id="2.60.260.20">
    <property type="entry name" value="Urease metallochaperone UreE, N-terminal domain"/>
    <property type="match status" value="1"/>
</dbReference>
<feature type="compositionally biased region" description="Gly residues" evidence="6">
    <location>
        <begin position="138"/>
        <end position="147"/>
    </location>
</feature>
<proteinExistence type="inferred from homology"/>
<name>A0A5J6WPE6_MORMI</name>
<evidence type="ECO:0000256" key="6">
    <source>
        <dbReference type="SAM" id="MobiDB-lite"/>
    </source>
</evidence>
<dbReference type="InterPro" id="IPR036118">
    <property type="entry name" value="UreE_N_sf"/>
</dbReference>
<dbReference type="Gene3D" id="3.30.70.790">
    <property type="entry name" value="UreE, C-terminal domain"/>
    <property type="match status" value="1"/>
</dbReference>
<dbReference type="SUPFAM" id="SSF69737">
    <property type="entry name" value="Urease metallochaperone UreE, C-terminal domain"/>
    <property type="match status" value="1"/>
</dbReference>
<dbReference type="SMART" id="SM00988">
    <property type="entry name" value="UreE_N"/>
    <property type="match status" value="1"/>
</dbReference>
<dbReference type="Pfam" id="PF05194">
    <property type="entry name" value="UreE_C"/>
    <property type="match status" value="1"/>
</dbReference>
<dbReference type="Pfam" id="PF02814">
    <property type="entry name" value="UreE_N"/>
    <property type="match status" value="1"/>
</dbReference>
<keyword evidence="9" id="KW-1185">Reference proteome</keyword>
<feature type="compositionally biased region" description="Basic and acidic residues" evidence="6">
    <location>
        <begin position="148"/>
        <end position="164"/>
    </location>
</feature>
<dbReference type="SUPFAM" id="SSF69287">
    <property type="entry name" value="Urease metallochaperone UreE, N-terminal domain"/>
    <property type="match status" value="1"/>
</dbReference>
<dbReference type="GO" id="GO:0016151">
    <property type="term" value="F:nickel cation binding"/>
    <property type="evidence" value="ECO:0007669"/>
    <property type="project" value="UniProtKB-UniRule"/>
</dbReference>
<dbReference type="GO" id="GO:0019627">
    <property type="term" value="P:urea metabolic process"/>
    <property type="evidence" value="ECO:0007669"/>
    <property type="project" value="InterPro"/>
</dbReference>
<dbReference type="AlphaFoldDB" id="A0A5J6WPE6"/>
<protein>
    <recommendedName>
        <fullName evidence="5">Urease accessory protein UreE</fullName>
    </recommendedName>
</protein>
<sequence length="164" mass="18264">MIKLTQILTETTNNIDAYVCLTMLQRTKSRLKVELEDGRDAGLFLPRGQLLEHGTQLATDDNFIVQVIAAKERVSTARCDDPTLFARGCYHLGNRHVPLQVEAGWCRFQHDHVLDDMLIGLGLEVTVEDAAFQPEPGAYGGTTGGHSHGSEEEYVHPHDHAHEH</sequence>
<dbReference type="GO" id="GO:0005737">
    <property type="term" value="C:cytoplasm"/>
    <property type="evidence" value="ECO:0007669"/>
    <property type="project" value="UniProtKB-SubCell"/>
</dbReference>
<dbReference type="InterPro" id="IPR007864">
    <property type="entry name" value="UreE_C_dom"/>
</dbReference>
<dbReference type="KEGG" id="mmaa:FR932_14835"/>
<feature type="domain" description="UreE urease accessory N-terminal" evidence="7">
    <location>
        <begin position="1"/>
        <end position="65"/>
    </location>
</feature>
<dbReference type="CDD" id="cd00571">
    <property type="entry name" value="UreE"/>
    <property type="match status" value="1"/>
</dbReference>
<dbReference type="InterPro" id="IPR012406">
    <property type="entry name" value="UreE"/>
</dbReference>
<dbReference type="Proteomes" id="UP000327424">
    <property type="component" value="Chromosome"/>
</dbReference>
<evidence type="ECO:0000256" key="2">
    <source>
        <dbReference type="ARBA" id="ARBA00022490"/>
    </source>
</evidence>
<comment type="function">
    <text evidence="5">Involved in urease metallocenter assembly. Binds nickel. Probably functions as a nickel donor during metallocenter assembly.</text>
</comment>
<comment type="similarity">
    <text evidence="5">Belongs to the UreE family.</text>
</comment>
<evidence type="ECO:0000256" key="5">
    <source>
        <dbReference type="HAMAP-Rule" id="MF_00822"/>
    </source>
</evidence>
<dbReference type="PIRSF" id="PIRSF036402">
    <property type="entry name" value="Ureas_acces_UreE"/>
    <property type="match status" value="1"/>
</dbReference>
<comment type="subcellular location">
    <subcellularLocation>
        <location evidence="1 5">Cytoplasm</location>
    </subcellularLocation>
</comment>
<keyword evidence="4 5" id="KW-0143">Chaperone</keyword>
<feature type="region of interest" description="Disordered" evidence="6">
    <location>
        <begin position="134"/>
        <end position="164"/>
    </location>
</feature>
<evidence type="ECO:0000313" key="9">
    <source>
        <dbReference type="Proteomes" id="UP000327424"/>
    </source>
</evidence>
<dbReference type="InterPro" id="IPR004029">
    <property type="entry name" value="UreE_N"/>
</dbReference>
<gene>
    <name evidence="5 8" type="primary">ureE</name>
    <name evidence="8" type="ORF">FR932_14835</name>
</gene>
<dbReference type="HAMAP" id="MF_00822">
    <property type="entry name" value="UreE"/>
    <property type="match status" value="1"/>
</dbReference>
<dbReference type="NCBIfam" id="NF009751">
    <property type="entry name" value="PRK13261.1-1"/>
    <property type="match status" value="1"/>
</dbReference>